<dbReference type="Proteomes" id="UP000835052">
    <property type="component" value="Unassembled WGS sequence"/>
</dbReference>
<name>A0A8S1HL77_9PELO</name>
<feature type="region of interest" description="Disordered" evidence="1">
    <location>
        <begin position="789"/>
        <end position="814"/>
    </location>
</feature>
<feature type="compositionally biased region" description="Basic and acidic residues" evidence="1">
    <location>
        <begin position="353"/>
        <end position="381"/>
    </location>
</feature>
<dbReference type="OrthoDB" id="2390104at2759"/>
<sequence length="899" mass="97121">MTPPTNRLVVFDPTSASTQHTRTHKHKGAAAGRDGGGAWPASLIGRRVEPLPPLHINRSKRSGHSPPPPKPPQPIPLYLLHDASVPVLNVPGGQGQVRLQKCGRFLLQPGALNMGPQKGPPTQLNGLFMADNESTTFENRSSPMYLELAPQPQALLPLPYDLKVEVEEKKCDSTVSESSTPPVLRRGDEVTPDPPTPVPVRNSFLSEIHRKFIREARSVAYISKEPIVHHIDGMDIEEYPNGLPEKTKRKRGRPKLRVVSFSESIGPPNETPPVKEDSIDDPALEDGAEVKTRKKRRGEVDSLMFMDFGPVNGGTLWQQQREGGSLGESVTSPGESGSDYEDEPARKRNPQRASKEKAAKRLEGDESHRRPTSSRGKEKEVTTPGEYTRNTRRLTRSKKSTTPAQAEPAPAPEVEANLDQPGPSRLVCPEVLAPTPSKSPTPVRNNKKSSSPIKKKSITPKVPKKKKMPPKRAGRASLEVPPELEAAPAEEQPALEPMETTPVPEAPASKKGRRTSSVVAQESAPSEVATDSDAPSLKRARRTPSSAAPALESSETPPVLEAAPPKKGRRTPYVGVPALESPSPEVSPVSETSQEQTDQTPPVLERSPPKQIERTPPVSKAKKTSQSHSEMAPVLVASPPKQADQTYFEHAPVLERSPPKQTGRTPTKVPTILVASPSRQAPQTHPEIAPILERSPPMHPVLVASPPKHLERTPPVFSPPAPTGRLQTPVLEASLQNPALLESSSTVVTTVPPPVLASATFTMPTPPVALPPPVLAAPPTPVMTPTFATPTPTFATPTPTPTPPSTSSSASFSLRPADVPPDCVTSKKSFAEWTCDETAEWVMYITKSEAASRAVIQHEIDGKVLMEISMDELKSNLAMPFGPFVKIRIALPKAMEENP</sequence>
<feature type="compositionally biased region" description="Basic residues" evidence="1">
    <location>
        <begin position="247"/>
        <end position="256"/>
    </location>
</feature>
<feature type="region of interest" description="Disordered" evidence="1">
    <location>
        <begin position="314"/>
        <end position="633"/>
    </location>
</feature>
<comment type="caution">
    <text evidence="2">The sequence shown here is derived from an EMBL/GenBank/DDBJ whole genome shotgun (WGS) entry which is preliminary data.</text>
</comment>
<evidence type="ECO:0000313" key="2">
    <source>
        <dbReference type="EMBL" id="CAD6197376.1"/>
    </source>
</evidence>
<feature type="compositionally biased region" description="Low complexity" evidence="1">
    <location>
        <begin position="543"/>
        <end position="558"/>
    </location>
</feature>
<feature type="compositionally biased region" description="Acidic residues" evidence="1">
    <location>
        <begin position="278"/>
        <end position="287"/>
    </location>
</feature>
<feature type="region of interest" description="Disordered" evidence="1">
    <location>
        <begin position="1"/>
        <end position="74"/>
    </location>
</feature>
<dbReference type="Gene3D" id="1.10.150.50">
    <property type="entry name" value="Transcription Factor, Ets-1"/>
    <property type="match status" value="1"/>
</dbReference>
<accession>A0A8S1HL77</accession>
<evidence type="ECO:0000256" key="1">
    <source>
        <dbReference type="SAM" id="MobiDB-lite"/>
    </source>
</evidence>
<keyword evidence="3" id="KW-1185">Reference proteome</keyword>
<feature type="compositionally biased region" description="Low complexity" evidence="1">
    <location>
        <begin position="580"/>
        <end position="591"/>
    </location>
</feature>
<feature type="compositionally biased region" description="Low complexity" evidence="1">
    <location>
        <begin position="476"/>
        <end position="499"/>
    </location>
</feature>
<feature type="region of interest" description="Disordered" evidence="1">
    <location>
        <begin position="171"/>
        <end position="198"/>
    </location>
</feature>
<dbReference type="EMBL" id="CAJGYM010000092">
    <property type="protein sequence ID" value="CAD6197376.1"/>
    <property type="molecule type" value="Genomic_DNA"/>
</dbReference>
<feature type="compositionally biased region" description="Basic residues" evidence="1">
    <location>
        <begin position="390"/>
        <end position="399"/>
    </location>
</feature>
<evidence type="ECO:0000313" key="3">
    <source>
        <dbReference type="Proteomes" id="UP000835052"/>
    </source>
</evidence>
<feature type="compositionally biased region" description="Low complexity" evidence="1">
    <location>
        <begin position="400"/>
        <end position="415"/>
    </location>
</feature>
<feature type="compositionally biased region" description="Basic residues" evidence="1">
    <location>
        <begin position="453"/>
        <end position="474"/>
    </location>
</feature>
<organism evidence="2 3">
    <name type="scientific">Caenorhabditis auriculariae</name>
    <dbReference type="NCBI Taxonomy" id="2777116"/>
    <lineage>
        <taxon>Eukaryota</taxon>
        <taxon>Metazoa</taxon>
        <taxon>Ecdysozoa</taxon>
        <taxon>Nematoda</taxon>
        <taxon>Chromadorea</taxon>
        <taxon>Rhabditida</taxon>
        <taxon>Rhabditina</taxon>
        <taxon>Rhabditomorpha</taxon>
        <taxon>Rhabditoidea</taxon>
        <taxon>Rhabditidae</taxon>
        <taxon>Peloderinae</taxon>
        <taxon>Caenorhabditis</taxon>
    </lineage>
</organism>
<dbReference type="SUPFAM" id="SSF47769">
    <property type="entry name" value="SAM/Pointed domain"/>
    <property type="match status" value="1"/>
</dbReference>
<evidence type="ECO:0008006" key="4">
    <source>
        <dbReference type="Google" id="ProtNLM"/>
    </source>
</evidence>
<gene>
    <name evidence="2" type="ORF">CAUJ_LOCUS13285</name>
</gene>
<feature type="compositionally biased region" description="Low complexity" evidence="1">
    <location>
        <begin position="805"/>
        <end position="814"/>
    </location>
</feature>
<dbReference type="InterPro" id="IPR013761">
    <property type="entry name" value="SAM/pointed_sf"/>
</dbReference>
<feature type="compositionally biased region" description="Polar residues" evidence="1">
    <location>
        <begin position="515"/>
        <end position="524"/>
    </location>
</feature>
<dbReference type="AlphaFoldDB" id="A0A8S1HL77"/>
<proteinExistence type="predicted"/>
<feature type="compositionally biased region" description="Pro residues" evidence="1">
    <location>
        <begin position="65"/>
        <end position="74"/>
    </location>
</feature>
<feature type="compositionally biased region" description="Polar residues" evidence="1">
    <location>
        <begin position="315"/>
        <end position="335"/>
    </location>
</feature>
<reference evidence="2" key="1">
    <citation type="submission" date="2020-10" db="EMBL/GenBank/DDBJ databases">
        <authorList>
            <person name="Kikuchi T."/>
        </authorList>
    </citation>
    <scope>NUCLEOTIDE SEQUENCE</scope>
    <source>
        <strain evidence="2">NKZ352</strain>
    </source>
</reference>
<protein>
    <recommendedName>
        <fullName evidence="4">SAM domain-containing protein</fullName>
    </recommendedName>
</protein>
<feature type="region of interest" description="Disordered" evidence="1">
    <location>
        <begin position="239"/>
        <end position="296"/>
    </location>
</feature>